<organism evidence="2">
    <name type="scientific">hydrothermal vent metagenome</name>
    <dbReference type="NCBI Taxonomy" id="652676"/>
    <lineage>
        <taxon>unclassified sequences</taxon>
        <taxon>metagenomes</taxon>
        <taxon>ecological metagenomes</taxon>
    </lineage>
</organism>
<feature type="transmembrane region" description="Helical" evidence="1">
    <location>
        <begin position="169"/>
        <end position="188"/>
    </location>
</feature>
<keyword evidence="1" id="KW-0472">Membrane</keyword>
<gene>
    <name evidence="2" type="ORF">MNBD_GAMMA25-2252</name>
</gene>
<name>A0A3B1B9U7_9ZZZZ</name>
<feature type="transmembrane region" description="Helical" evidence="1">
    <location>
        <begin position="233"/>
        <end position="251"/>
    </location>
</feature>
<sequence>MEKGKKYTFCFKGEILPEFEVKTVKQNIAQIFGVHHSEVSPLFEGKSIFQRSGLNKFTANQYFDKFKRMGALCSIELEADILPVNEPDDINQPIIKQPIIKEQDKIDKSLCPKCQSSNINSEQCPDCGIYLEKFRKIASMSANAESVSKDDDHDEVDGSSLEQMQKAIIIIRYVIIYFLIVFTVDNFIRDYEEKLRYIIGTGLDISVIPYILGHIGLVYGCYFLALAKGRSGIWGGLGLASLPGLSVLLLLPNRYASNSDSKAKLFAITMIVLSAFWVTNYVNKIAEKSKFIDESIALRGQRHEYPSTVYDTNPDVFMSEIDELGQFLDKGFELLSKYDYRGRQVAAIADVMFAETIRLFIWANYQRYLQYRNGERGTDYLQDKNITHFQIELFKTIKKRVEDVGFPGLFYAYEAWFIGSDFKADGYDFLAIFNGALFESQRKYLRLPLTDKDRLAPPEFSFENIDLSMYSNVKVSTEEDIILFDLSEHTFPATHKTLAIAYYYKVYRQYDVSKRKQVDRYLLMAVQISPDFPNKYIDGYYSVFKPVDIYPLLDKR</sequence>
<evidence type="ECO:0000256" key="1">
    <source>
        <dbReference type="SAM" id="Phobius"/>
    </source>
</evidence>
<proteinExistence type="predicted"/>
<feature type="transmembrane region" description="Helical" evidence="1">
    <location>
        <begin position="208"/>
        <end position="226"/>
    </location>
</feature>
<keyword evidence="1" id="KW-0812">Transmembrane</keyword>
<evidence type="ECO:0000313" key="2">
    <source>
        <dbReference type="EMBL" id="VAX11051.1"/>
    </source>
</evidence>
<accession>A0A3B1B9U7</accession>
<feature type="transmembrane region" description="Helical" evidence="1">
    <location>
        <begin position="263"/>
        <end position="282"/>
    </location>
</feature>
<dbReference type="AlphaFoldDB" id="A0A3B1B9U7"/>
<reference evidence="2" key="1">
    <citation type="submission" date="2018-06" db="EMBL/GenBank/DDBJ databases">
        <authorList>
            <person name="Zhirakovskaya E."/>
        </authorList>
    </citation>
    <scope>NUCLEOTIDE SEQUENCE</scope>
</reference>
<keyword evidence="1" id="KW-1133">Transmembrane helix</keyword>
<protein>
    <submittedName>
        <fullName evidence="2">Uncharacterized protein</fullName>
    </submittedName>
</protein>
<dbReference type="EMBL" id="UOFY01000061">
    <property type="protein sequence ID" value="VAX11051.1"/>
    <property type="molecule type" value="Genomic_DNA"/>
</dbReference>